<comment type="caution">
    <text evidence="2">The sequence shown here is derived from an EMBL/GenBank/DDBJ whole genome shotgun (WGS) entry which is preliminary data.</text>
</comment>
<dbReference type="Proteomes" id="UP000256269">
    <property type="component" value="Unassembled WGS sequence"/>
</dbReference>
<reference evidence="2 3" key="1">
    <citation type="submission" date="2018-08" db="EMBL/GenBank/DDBJ databases">
        <title>Genomic Encyclopedia of Archaeal and Bacterial Type Strains, Phase II (KMG-II): from individual species to whole genera.</title>
        <authorList>
            <person name="Goeker M."/>
        </authorList>
    </citation>
    <scope>NUCLEOTIDE SEQUENCE [LARGE SCALE GENOMIC DNA]</scope>
    <source>
        <strain evidence="2 3">DSM 45791</strain>
    </source>
</reference>
<feature type="transmembrane region" description="Helical" evidence="1">
    <location>
        <begin position="36"/>
        <end position="58"/>
    </location>
</feature>
<evidence type="ECO:0000313" key="3">
    <source>
        <dbReference type="Proteomes" id="UP000256269"/>
    </source>
</evidence>
<protein>
    <submittedName>
        <fullName evidence="2">Uncharacterized protein</fullName>
    </submittedName>
</protein>
<name>A0A3E0I525_9PSEU</name>
<organism evidence="2 3">
    <name type="scientific">Kutzneria buriramensis</name>
    <dbReference type="NCBI Taxonomy" id="1045776"/>
    <lineage>
        <taxon>Bacteria</taxon>
        <taxon>Bacillati</taxon>
        <taxon>Actinomycetota</taxon>
        <taxon>Actinomycetes</taxon>
        <taxon>Pseudonocardiales</taxon>
        <taxon>Pseudonocardiaceae</taxon>
        <taxon>Kutzneria</taxon>
    </lineage>
</organism>
<keyword evidence="3" id="KW-1185">Reference proteome</keyword>
<accession>A0A3E0I525</accession>
<evidence type="ECO:0000256" key="1">
    <source>
        <dbReference type="SAM" id="Phobius"/>
    </source>
</evidence>
<evidence type="ECO:0000313" key="2">
    <source>
        <dbReference type="EMBL" id="REH53842.1"/>
    </source>
</evidence>
<gene>
    <name evidence="2" type="ORF">BCF44_10263</name>
</gene>
<proteinExistence type="predicted"/>
<sequence>MTKELGTSLLRIGTALVVMVAAVHIYVAAHEATDQLVWQGLLFIAGFGLLVQGIVGLVTRRRR</sequence>
<dbReference type="EMBL" id="QUNO01000002">
    <property type="protein sequence ID" value="REH53842.1"/>
    <property type="molecule type" value="Genomic_DNA"/>
</dbReference>
<feature type="transmembrane region" description="Helical" evidence="1">
    <location>
        <begin position="12"/>
        <end position="30"/>
    </location>
</feature>
<keyword evidence="1" id="KW-0812">Transmembrane</keyword>
<dbReference type="OrthoDB" id="2388539at2"/>
<dbReference type="RefSeq" id="WP_116172967.1">
    <property type="nucleotide sequence ID" value="NZ_CP144375.1"/>
</dbReference>
<keyword evidence="1" id="KW-1133">Transmembrane helix</keyword>
<dbReference type="AlphaFoldDB" id="A0A3E0I525"/>
<keyword evidence="1" id="KW-0472">Membrane</keyword>